<dbReference type="InterPro" id="IPR050980">
    <property type="entry name" value="2C_sensor_his_kinase"/>
</dbReference>
<dbReference type="PROSITE" id="PS50109">
    <property type="entry name" value="HIS_KIN"/>
    <property type="match status" value="1"/>
</dbReference>
<dbReference type="Proteomes" id="UP000537326">
    <property type="component" value="Unassembled WGS sequence"/>
</dbReference>
<keyword evidence="10" id="KW-1185">Reference proteome</keyword>
<keyword evidence="3" id="KW-0597">Phosphoprotein</keyword>
<protein>
    <recommendedName>
        <fullName evidence="2">histidine kinase</fullName>
        <ecNumber evidence="2">2.7.13.3</ecNumber>
    </recommendedName>
</protein>
<dbReference type="GO" id="GO:0000160">
    <property type="term" value="P:phosphorelay signal transduction system"/>
    <property type="evidence" value="ECO:0007669"/>
    <property type="project" value="UniProtKB-KW"/>
</dbReference>
<dbReference type="Gene3D" id="3.30.450.20">
    <property type="entry name" value="PAS domain"/>
    <property type="match status" value="1"/>
</dbReference>
<evidence type="ECO:0000256" key="3">
    <source>
        <dbReference type="ARBA" id="ARBA00022553"/>
    </source>
</evidence>
<dbReference type="InterPro" id="IPR003594">
    <property type="entry name" value="HATPase_dom"/>
</dbReference>
<dbReference type="InterPro" id="IPR000014">
    <property type="entry name" value="PAS"/>
</dbReference>
<dbReference type="PRINTS" id="PR00344">
    <property type="entry name" value="BCTRLSENSOR"/>
</dbReference>
<dbReference type="PANTHER" id="PTHR44936:SF9">
    <property type="entry name" value="SENSOR PROTEIN CREC"/>
    <property type="match status" value="1"/>
</dbReference>
<organism evidence="9 10">
    <name type="scientific">Nocardioides marinus</name>
    <dbReference type="NCBI Taxonomy" id="374514"/>
    <lineage>
        <taxon>Bacteria</taxon>
        <taxon>Bacillati</taxon>
        <taxon>Actinomycetota</taxon>
        <taxon>Actinomycetes</taxon>
        <taxon>Propionibacteriales</taxon>
        <taxon>Nocardioidaceae</taxon>
        <taxon>Nocardioides</taxon>
    </lineage>
</organism>
<evidence type="ECO:0000256" key="2">
    <source>
        <dbReference type="ARBA" id="ARBA00012438"/>
    </source>
</evidence>
<dbReference type="RefSeq" id="WP_179532554.1">
    <property type="nucleotide sequence ID" value="NZ_BAAAPP010000011.1"/>
</dbReference>
<evidence type="ECO:0000259" key="7">
    <source>
        <dbReference type="PROSITE" id="PS50109"/>
    </source>
</evidence>
<evidence type="ECO:0000313" key="9">
    <source>
        <dbReference type="EMBL" id="NYI11934.1"/>
    </source>
</evidence>
<dbReference type="AlphaFoldDB" id="A0A7Z0C685"/>
<dbReference type="PANTHER" id="PTHR44936">
    <property type="entry name" value="SENSOR PROTEIN CREC"/>
    <property type="match status" value="1"/>
</dbReference>
<accession>A0A7Z0C685</accession>
<dbReference type="SMART" id="SM00387">
    <property type="entry name" value="HATPase_c"/>
    <property type="match status" value="1"/>
</dbReference>
<dbReference type="EMBL" id="JACBZI010000001">
    <property type="protein sequence ID" value="NYI11934.1"/>
    <property type="molecule type" value="Genomic_DNA"/>
</dbReference>
<keyword evidence="4" id="KW-0808">Transferase</keyword>
<gene>
    <name evidence="9" type="ORF">BKA05_003449</name>
</gene>
<dbReference type="GO" id="GO:0006355">
    <property type="term" value="P:regulation of DNA-templated transcription"/>
    <property type="evidence" value="ECO:0007669"/>
    <property type="project" value="InterPro"/>
</dbReference>
<dbReference type="GO" id="GO:0004673">
    <property type="term" value="F:protein histidine kinase activity"/>
    <property type="evidence" value="ECO:0007669"/>
    <property type="project" value="UniProtKB-EC"/>
</dbReference>
<evidence type="ECO:0000256" key="6">
    <source>
        <dbReference type="ARBA" id="ARBA00023012"/>
    </source>
</evidence>
<proteinExistence type="predicted"/>
<keyword evidence="6" id="KW-0902">Two-component regulatory system</keyword>
<comment type="caution">
    <text evidence="9">The sequence shown here is derived from an EMBL/GenBank/DDBJ whole genome shotgun (WGS) entry which is preliminary data.</text>
</comment>
<evidence type="ECO:0000256" key="5">
    <source>
        <dbReference type="ARBA" id="ARBA00022777"/>
    </source>
</evidence>
<reference evidence="9 10" key="1">
    <citation type="submission" date="2020-07" db="EMBL/GenBank/DDBJ databases">
        <title>Sequencing the genomes of 1000 actinobacteria strains.</title>
        <authorList>
            <person name="Klenk H.-P."/>
        </authorList>
    </citation>
    <scope>NUCLEOTIDE SEQUENCE [LARGE SCALE GENOMIC DNA]</scope>
    <source>
        <strain evidence="9 10">DSM 18248</strain>
    </source>
</reference>
<feature type="domain" description="PAS" evidence="8">
    <location>
        <begin position="8"/>
        <end position="55"/>
    </location>
</feature>
<dbReference type="Pfam" id="PF00989">
    <property type="entry name" value="PAS"/>
    <property type="match status" value="1"/>
</dbReference>
<evidence type="ECO:0000313" key="10">
    <source>
        <dbReference type="Proteomes" id="UP000537326"/>
    </source>
</evidence>
<feature type="domain" description="Histidine kinase" evidence="7">
    <location>
        <begin position="124"/>
        <end position="335"/>
    </location>
</feature>
<dbReference type="InterPro" id="IPR005467">
    <property type="entry name" value="His_kinase_dom"/>
</dbReference>
<evidence type="ECO:0000256" key="4">
    <source>
        <dbReference type="ARBA" id="ARBA00022679"/>
    </source>
</evidence>
<dbReference type="PROSITE" id="PS50112">
    <property type="entry name" value="PAS"/>
    <property type="match status" value="1"/>
</dbReference>
<dbReference type="Gene3D" id="3.30.565.10">
    <property type="entry name" value="Histidine kinase-like ATPase, C-terminal domain"/>
    <property type="match status" value="1"/>
</dbReference>
<keyword evidence="5 9" id="KW-0418">Kinase</keyword>
<evidence type="ECO:0000259" key="8">
    <source>
        <dbReference type="PROSITE" id="PS50112"/>
    </source>
</evidence>
<sequence>MAAEPGEMQTDVVGLLDAAPDGMLVVDADGVVVWANRAAHEVFSPRGGPLAGRSLGRPILTGVPQRIEVIDSYGQFRAAEMIANEVAMGDGLAFVVSLRDLTRHDEQHQQLKRRLDEQDEILAVVYDDANHNATALLLIIDELLAGWDHMTDRERQGMVRLLSVRLEQLSDLLTSWTGGLLRDRASLVTEEFDAVDLFDVVTEGLASWPGRGSEVEVVIEPGQMVHAVSSHVWSVLRELLDNAFAHGRPPVVLAAHSRGDATVIEVIDHGEGIGEEIKQRLQIGFAQRGETGERAVQGNGLWMARALVKAYGGSLHHQNVLGGGTRFVCSFPSRAVRPPQD</sequence>
<dbReference type="InterPro" id="IPR035965">
    <property type="entry name" value="PAS-like_dom_sf"/>
</dbReference>
<dbReference type="InterPro" id="IPR013767">
    <property type="entry name" value="PAS_fold"/>
</dbReference>
<evidence type="ECO:0000256" key="1">
    <source>
        <dbReference type="ARBA" id="ARBA00000085"/>
    </source>
</evidence>
<dbReference type="SUPFAM" id="SSF55874">
    <property type="entry name" value="ATPase domain of HSP90 chaperone/DNA topoisomerase II/histidine kinase"/>
    <property type="match status" value="1"/>
</dbReference>
<dbReference type="SUPFAM" id="SSF55785">
    <property type="entry name" value="PYP-like sensor domain (PAS domain)"/>
    <property type="match status" value="1"/>
</dbReference>
<comment type="catalytic activity">
    <reaction evidence="1">
        <text>ATP + protein L-histidine = ADP + protein N-phospho-L-histidine.</text>
        <dbReference type="EC" id="2.7.13.3"/>
    </reaction>
</comment>
<name>A0A7Z0C685_9ACTN</name>
<dbReference type="InterPro" id="IPR036890">
    <property type="entry name" value="HATPase_C_sf"/>
</dbReference>
<dbReference type="InterPro" id="IPR004358">
    <property type="entry name" value="Sig_transdc_His_kin-like_C"/>
</dbReference>
<dbReference type="EC" id="2.7.13.3" evidence="2"/>
<dbReference type="Pfam" id="PF02518">
    <property type="entry name" value="HATPase_c"/>
    <property type="match status" value="1"/>
</dbReference>